<evidence type="ECO:0000313" key="2">
    <source>
        <dbReference type="EMBL" id="GKV31566.1"/>
    </source>
</evidence>
<sequence length="52" mass="5505">MYSGSSDGESHEAATQRKMPPASSMLGVRNLRRYIGCGAGLGSEVLMGHFFG</sequence>
<dbReference type="Proteomes" id="UP001054252">
    <property type="component" value="Unassembled WGS sequence"/>
</dbReference>
<name>A0AAV5L305_9ROSI</name>
<dbReference type="EMBL" id="BPVZ01000091">
    <property type="protein sequence ID" value="GKV31566.1"/>
    <property type="molecule type" value="Genomic_DNA"/>
</dbReference>
<feature type="region of interest" description="Disordered" evidence="1">
    <location>
        <begin position="1"/>
        <end position="22"/>
    </location>
</feature>
<protein>
    <submittedName>
        <fullName evidence="2">Uncharacterized protein</fullName>
    </submittedName>
</protein>
<evidence type="ECO:0000256" key="1">
    <source>
        <dbReference type="SAM" id="MobiDB-lite"/>
    </source>
</evidence>
<keyword evidence="3" id="KW-1185">Reference proteome</keyword>
<organism evidence="2 3">
    <name type="scientific">Rubroshorea leprosula</name>
    <dbReference type="NCBI Taxonomy" id="152421"/>
    <lineage>
        <taxon>Eukaryota</taxon>
        <taxon>Viridiplantae</taxon>
        <taxon>Streptophyta</taxon>
        <taxon>Embryophyta</taxon>
        <taxon>Tracheophyta</taxon>
        <taxon>Spermatophyta</taxon>
        <taxon>Magnoliopsida</taxon>
        <taxon>eudicotyledons</taxon>
        <taxon>Gunneridae</taxon>
        <taxon>Pentapetalae</taxon>
        <taxon>rosids</taxon>
        <taxon>malvids</taxon>
        <taxon>Malvales</taxon>
        <taxon>Dipterocarpaceae</taxon>
        <taxon>Rubroshorea</taxon>
    </lineage>
</organism>
<dbReference type="AlphaFoldDB" id="A0AAV5L305"/>
<accession>A0AAV5L305</accession>
<reference evidence="2 3" key="1">
    <citation type="journal article" date="2021" name="Commun. Biol.">
        <title>The genome of Shorea leprosula (Dipterocarpaceae) highlights the ecological relevance of drought in aseasonal tropical rainforests.</title>
        <authorList>
            <person name="Ng K.K.S."/>
            <person name="Kobayashi M.J."/>
            <person name="Fawcett J.A."/>
            <person name="Hatakeyama M."/>
            <person name="Paape T."/>
            <person name="Ng C.H."/>
            <person name="Ang C.C."/>
            <person name="Tnah L.H."/>
            <person name="Lee C.T."/>
            <person name="Nishiyama T."/>
            <person name="Sese J."/>
            <person name="O'Brien M.J."/>
            <person name="Copetti D."/>
            <person name="Mohd Noor M.I."/>
            <person name="Ong R.C."/>
            <person name="Putra M."/>
            <person name="Sireger I.Z."/>
            <person name="Indrioko S."/>
            <person name="Kosugi Y."/>
            <person name="Izuno A."/>
            <person name="Isagi Y."/>
            <person name="Lee S.L."/>
            <person name="Shimizu K.K."/>
        </authorList>
    </citation>
    <scope>NUCLEOTIDE SEQUENCE [LARGE SCALE GENOMIC DNA]</scope>
    <source>
        <strain evidence="2">214</strain>
    </source>
</reference>
<comment type="caution">
    <text evidence="2">The sequence shown here is derived from an EMBL/GenBank/DDBJ whole genome shotgun (WGS) entry which is preliminary data.</text>
</comment>
<proteinExistence type="predicted"/>
<evidence type="ECO:0000313" key="3">
    <source>
        <dbReference type="Proteomes" id="UP001054252"/>
    </source>
</evidence>
<gene>
    <name evidence="2" type="ORF">SLEP1_g40245</name>
</gene>